<evidence type="ECO:0000313" key="10">
    <source>
        <dbReference type="Proteomes" id="UP000189761"/>
    </source>
</evidence>
<evidence type="ECO:0000256" key="6">
    <source>
        <dbReference type="ARBA" id="ARBA00034000"/>
    </source>
</evidence>
<accession>A0A8E2I747</accession>
<comment type="subcellular location">
    <subcellularLocation>
        <location evidence="1">Membrane</location>
    </subcellularLocation>
</comment>
<proteinExistence type="inferred from homology"/>
<comment type="pathway">
    <text evidence="2">Cell wall biogenesis; peptidoglycan biosynthesis.</text>
</comment>
<dbReference type="AlphaFoldDB" id="A0A8E2I747"/>
<feature type="domain" description="Penicillin-binding protein dimerisation" evidence="8">
    <location>
        <begin position="60"/>
        <end position="215"/>
    </location>
</feature>
<dbReference type="Gene3D" id="3.90.1310.10">
    <property type="entry name" value="Penicillin-binding protein 2a (Domain 2)"/>
    <property type="match status" value="1"/>
</dbReference>
<keyword evidence="10" id="KW-1185">Reference proteome</keyword>
<dbReference type="InterPro" id="IPR012338">
    <property type="entry name" value="Beta-lactam/transpept-like"/>
</dbReference>
<evidence type="ECO:0000256" key="5">
    <source>
        <dbReference type="ARBA" id="ARBA00023136"/>
    </source>
</evidence>
<dbReference type="GO" id="GO:0009002">
    <property type="term" value="F:serine-type D-Ala-D-Ala carboxypeptidase activity"/>
    <property type="evidence" value="ECO:0007669"/>
    <property type="project" value="UniProtKB-EC"/>
</dbReference>
<protein>
    <recommendedName>
        <fullName evidence="4">serine-type D-Ala-D-Ala carboxypeptidase</fullName>
        <ecNumber evidence="4">3.4.16.4</ecNumber>
    </recommendedName>
</protein>
<keyword evidence="5" id="KW-0472">Membrane</keyword>
<evidence type="ECO:0000259" key="7">
    <source>
        <dbReference type="Pfam" id="PF00905"/>
    </source>
</evidence>
<dbReference type="GO" id="GO:0009252">
    <property type="term" value="P:peptidoglycan biosynthetic process"/>
    <property type="evidence" value="ECO:0007669"/>
    <property type="project" value="UniProtKB-UniPathway"/>
</dbReference>
<evidence type="ECO:0000256" key="1">
    <source>
        <dbReference type="ARBA" id="ARBA00004370"/>
    </source>
</evidence>
<dbReference type="Gene3D" id="3.40.710.10">
    <property type="entry name" value="DD-peptidase/beta-lactamase superfamily"/>
    <property type="match status" value="1"/>
</dbReference>
<name>A0A8E2I747_9BACI</name>
<sequence>MRKKRYIFFSVTLIIMFLLLIARLVQLQLIETESYSKHHINLIEESVAQRTQEIIIDDGRGQFLDRNNQPLTYSEKSVLILFPFLKTMRWDSGKIASILEVSEDQLLDQIDKAKEPFVFSEIDPLILSDEQVEQINHLKIPGVFAVRKKFIEKNPLAAQFIGITGEQAETFLKRYPDKKGMQNQKIGITGLQKQFDEFLLPDGASKLVYHVDAMGGPLFGINVKYTGPSNPFFPVNIQTTLNKDLQDKLEKLVDQYKIKKGGVLLLDIEKNEILADVSRPKINPKHPYENNAVENLMLKQQIPGSIFKTVVAAASIETGVVKENEMFPCSEDLYEKPAERALGDLNFDESFSASCNRAFGDLAKRLKGKDPNLLEEYAKKLGLIGKISWQGDVYHFTDFRQLREDEGQVFSKEDSKVDDNFVAQTGIGQQEVRVTPLAVANMMATIARGGERQAVKAVSAIKYQDGTTMMDFPKQGNKDDSISKVTAMKLQGMLRHVVTSNQGTGRWFQNLPYEVAGKSGTAETGIYNENNQQLHNKWFAGYFPFNQPKYALVVVNLGVPENEGGINPLFSDIIQSIYEYDQ</sequence>
<evidence type="ECO:0000256" key="2">
    <source>
        <dbReference type="ARBA" id="ARBA00004752"/>
    </source>
</evidence>
<dbReference type="EC" id="3.4.16.4" evidence="4"/>
<dbReference type="SUPFAM" id="SSF56519">
    <property type="entry name" value="Penicillin binding protein dimerisation domain"/>
    <property type="match status" value="1"/>
</dbReference>
<comment type="similarity">
    <text evidence="3">Belongs to the transpeptidase family.</text>
</comment>
<dbReference type="InterPro" id="IPR005311">
    <property type="entry name" value="PBP_dimer"/>
</dbReference>
<dbReference type="GO" id="GO:0005886">
    <property type="term" value="C:plasma membrane"/>
    <property type="evidence" value="ECO:0007669"/>
    <property type="project" value="TreeGrafter"/>
</dbReference>
<evidence type="ECO:0000256" key="4">
    <source>
        <dbReference type="ARBA" id="ARBA00012448"/>
    </source>
</evidence>
<dbReference type="GO" id="GO:0008658">
    <property type="term" value="F:penicillin binding"/>
    <property type="evidence" value="ECO:0007669"/>
    <property type="project" value="InterPro"/>
</dbReference>
<dbReference type="Pfam" id="PF00905">
    <property type="entry name" value="Transpeptidase"/>
    <property type="match status" value="1"/>
</dbReference>
<dbReference type="Pfam" id="PF03717">
    <property type="entry name" value="PBP_dimer"/>
    <property type="match status" value="1"/>
</dbReference>
<feature type="domain" description="Penicillin-binding protein transpeptidase" evidence="7">
    <location>
        <begin position="261"/>
        <end position="565"/>
    </location>
</feature>
<dbReference type="InterPro" id="IPR001460">
    <property type="entry name" value="PCN-bd_Tpept"/>
</dbReference>
<dbReference type="Proteomes" id="UP000189761">
    <property type="component" value="Unassembled WGS sequence"/>
</dbReference>
<gene>
    <name evidence="9" type="ORF">BWZ43_22805</name>
</gene>
<dbReference type="PANTHER" id="PTHR30627">
    <property type="entry name" value="PEPTIDOGLYCAN D,D-TRANSPEPTIDASE"/>
    <property type="match status" value="1"/>
</dbReference>
<evidence type="ECO:0000259" key="8">
    <source>
        <dbReference type="Pfam" id="PF03717"/>
    </source>
</evidence>
<evidence type="ECO:0000313" key="9">
    <source>
        <dbReference type="EMBL" id="OOP66088.1"/>
    </source>
</evidence>
<comment type="caution">
    <text evidence="9">The sequence shown here is derived from an EMBL/GenBank/DDBJ whole genome shotgun (WGS) entry which is preliminary data.</text>
</comment>
<dbReference type="GO" id="GO:0071555">
    <property type="term" value="P:cell wall organization"/>
    <property type="evidence" value="ECO:0007669"/>
    <property type="project" value="TreeGrafter"/>
</dbReference>
<dbReference type="SUPFAM" id="SSF56601">
    <property type="entry name" value="beta-lactamase/transpeptidase-like"/>
    <property type="match status" value="1"/>
</dbReference>
<dbReference type="EMBL" id="MTLA01000375">
    <property type="protein sequence ID" value="OOP66088.1"/>
    <property type="molecule type" value="Genomic_DNA"/>
</dbReference>
<dbReference type="InterPro" id="IPR036138">
    <property type="entry name" value="PBP_dimer_sf"/>
</dbReference>
<dbReference type="GO" id="GO:0071972">
    <property type="term" value="F:peptidoglycan L,D-transpeptidase activity"/>
    <property type="evidence" value="ECO:0007669"/>
    <property type="project" value="TreeGrafter"/>
</dbReference>
<evidence type="ECO:0000256" key="3">
    <source>
        <dbReference type="ARBA" id="ARBA00007171"/>
    </source>
</evidence>
<dbReference type="InterPro" id="IPR050515">
    <property type="entry name" value="Beta-lactam/transpept"/>
</dbReference>
<dbReference type="PANTHER" id="PTHR30627:SF24">
    <property type="entry name" value="PENICILLIN-BINDING PROTEIN 4B"/>
    <property type="match status" value="1"/>
</dbReference>
<reference evidence="9 10" key="1">
    <citation type="submission" date="2017-01" db="EMBL/GenBank/DDBJ databases">
        <title>Draft genome sequence of Bacillus oleronius.</title>
        <authorList>
            <person name="Allam M."/>
        </authorList>
    </citation>
    <scope>NUCLEOTIDE SEQUENCE [LARGE SCALE GENOMIC DNA]</scope>
    <source>
        <strain evidence="9 10">DSM 9356</strain>
    </source>
</reference>
<dbReference type="RefSeq" id="WP_078111284.1">
    <property type="nucleotide sequence ID" value="NZ_CP065424.1"/>
</dbReference>
<comment type="catalytic activity">
    <reaction evidence="6">
        <text>Preferential cleavage: (Ac)2-L-Lys-D-Ala-|-D-Ala. Also transpeptidation of peptidyl-alanyl moieties that are N-acyl substituents of D-alanine.</text>
        <dbReference type="EC" id="3.4.16.4"/>
    </reaction>
</comment>
<dbReference type="UniPathway" id="UPA00219"/>
<organism evidence="9 10">
    <name type="scientific">Heyndrickxia oleronia</name>
    <dbReference type="NCBI Taxonomy" id="38875"/>
    <lineage>
        <taxon>Bacteria</taxon>
        <taxon>Bacillati</taxon>
        <taxon>Bacillota</taxon>
        <taxon>Bacilli</taxon>
        <taxon>Bacillales</taxon>
        <taxon>Bacillaceae</taxon>
        <taxon>Heyndrickxia</taxon>
    </lineage>
</organism>